<accession>S5UYN6</accession>
<dbReference type="AlphaFoldDB" id="S5UYN6"/>
<keyword evidence="2" id="KW-1185">Reference proteome</keyword>
<evidence type="ECO:0000313" key="2">
    <source>
        <dbReference type="Proteomes" id="UP000015423"/>
    </source>
</evidence>
<dbReference type="HOGENOM" id="CLU_116309_0_0_11"/>
<proteinExistence type="predicted"/>
<dbReference type="InterPro" id="IPR015068">
    <property type="entry name" value="DUF1877"/>
</dbReference>
<reference evidence="1 2" key="2">
    <citation type="journal article" date="2013" name="J. Biotechnol.">
        <title>Complete genome sequence of the kirromycin producer Streptomyces collinus Tu 365 consisting of a linear chromosome and two linear plasmids.</title>
        <authorList>
            <person name="Ruckert C."/>
            <person name="Szczepanowski R."/>
            <person name="Albersmeier A."/>
            <person name="Goesmann A."/>
            <person name="Iftime D."/>
            <person name="Musiol E.M."/>
            <person name="Blin K."/>
            <person name="Wohlleben W."/>
            <person name="Puhler A."/>
            <person name="Kalinowski J."/>
            <person name="Weber T."/>
        </authorList>
    </citation>
    <scope>NUCLEOTIDE SEQUENCE [LARGE SCALE GENOMIC DNA]</scope>
    <source>
        <strain evidence="2">DSM 40733 / Tue 365</strain>
    </source>
</reference>
<dbReference type="Proteomes" id="UP000015423">
    <property type="component" value="Chromosome"/>
</dbReference>
<protein>
    <recommendedName>
        <fullName evidence="3">DUF1877 domain-containing protein</fullName>
    </recommendedName>
</protein>
<dbReference type="Gene3D" id="3.40.1760.10">
    <property type="entry name" value="YfbM-like super family"/>
    <property type="match status" value="1"/>
</dbReference>
<dbReference type="eggNOG" id="ENOG502ZVXS">
    <property type="taxonomic scope" value="Bacteria"/>
</dbReference>
<dbReference type="STRING" id="1214242.B446_20245"/>
<dbReference type="InterPro" id="IPR035944">
    <property type="entry name" value="YfbM-like_sf"/>
</dbReference>
<dbReference type="KEGG" id="sci:B446_20245"/>
<gene>
    <name evidence="1" type="ORF">B446_20245</name>
</gene>
<evidence type="ECO:0000313" key="1">
    <source>
        <dbReference type="EMBL" id="AGS70861.1"/>
    </source>
</evidence>
<organism evidence="1 2">
    <name type="scientific">Streptomyces collinus (strain DSM 40733 / Tue 365)</name>
    <dbReference type="NCBI Taxonomy" id="1214242"/>
    <lineage>
        <taxon>Bacteria</taxon>
        <taxon>Bacillati</taxon>
        <taxon>Actinomycetota</taxon>
        <taxon>Actinomycetes</taxon>
        <taxon>Kitasatosporales</taxon>
        <taxon>Streptomycetaceae</taxon>
        <taxon>Streptomyces</taxon>
    </lineage>
</organism>
<dbReference type="Pfam" id="PF08974">
    <property type="entry name" value="DUF1877"/>
    <property type="match status" value="1"/>
</dbReference>
<dbReference type="PATRIC" id="fig|1214242.5.peg.4144"/>
<evidence type="ECO:0008006" key="3">
    <source>
        <dbReference type="Google" id="ProtNLM"/>
    </source>
</evidence>
<sequence length="157" mass="17220">MPPPALRNSVTWLERLFHDDLRTVCRGTGRHRAEVRDRCRPDQEVLYSGATPHPTPAGPECQAVLGGLPVLHPDPHRQPFLVLTAAQVHQVSDFLEAADFGALWGSARDELLPRYGGADAEPEARGACAAAHRELTAFYTRTAGHGEAVVKWLAERD</sequence>
<dbReference type="EMBL" id="CP006259">
    <property type="protein sequence ID" value="AGS70861.1"/>
    <property type="molecule type" value="Genomic_DNA"/>
</dbReference>
<reference evidence="2" key="1">
    <citation type="submission" date="2012-10" db="EMBL/GenBank/DDBJ databases">
        <title>The complete genome sequence of Streptomyces collinus Tu 365.</title>
        <authorList>
            <person name="Ruckert C."/>
            <person name="Szczepanowski R."/>
            <person name="Goesmann A."/>
            <person name="Pross E.K."/>
            <person name="Musiol E.M."/>
            <person name="Blin K."/>
            <person name="Wohlleben W."/>
            <person name="Puhler A."/>
            <person name="Weber T."/>
            <person name="Kalinowski J."/>
        </authorList>
    </citation>
    <scope>NUCLEOTIDE SEQUENCE [LARGE SCALE GENOMIC DNA]</scope>
    <source>
        <strain evidence="2">DSM 40733 / Tue 365</strain>
    </source>
</reference>
<name>S5UYN6_STRC3</name>